<gene>
    <name evidence="1" type="ORF">Cylst_6340</name>
</gene>
<keyword evidence="1" id="KW-0614">Plasmid</keyword>
<dbReference type="Proteomes" id="UP000010475">
    <property type="component" value="Plasmid pCYLST.02"/>
</dbReference>
<proteinExistence type="predicted"/>
<sequence length="193" mass="21343">MAIVKRESINFKLPKTLTNALRAAARERNTTATDLVIQGLHHVLGPVPVPGTGNGLETRLQELEAQFNSVISGVETDLDDGVDGDLKQRVVLLEQKIEAINLKLAQIEGAISILGQRSSGGSRRQSFNYHPPQLQLQAYKGENLAKRLGIDMATLERECQNQTGEDFERWCRSKDPGSVGWRFGDDGLFHPIK</sequence>
<name>K9X7Y2_9NOST</name>
<keyword evidence="2" id="KW-1185">Reference proteome</keyword>
<dbReference type="OrthoDB" id="518033at2"/>
<dbReference type="HOGENOM" id="CLU_121349_0_0_3"/>
<accession>K9X7Y2</accession>
<evidence type="ECO:0000313" key="1">
    <source>
        <dbReference type="EMBL" id="AFZ28563.1"/>
    </source>
</evidence>
<reference evidence="1 2" key="1">
    <citation type="submission" date="2012-06" db="EMBL/GenBank/DDBJ databases">
        <title>Finished plasmid 2 of genome of Cylindrospermum stagnale PCC 7417.</title>
        <authorList>
            <consortium name="US DOE Joint Genome Institute"/>
            <person name="Gugger M."/>
            <person name="Coursin T."/>
            <person name="Rippka R."/>
            <person name="Tandeau De Marsac N."/>
            <person name="Huntemann M."/>
            <person name="Wei C.-L."/>
            <person name="Han J."/>
            <person name="Detter J.C."/>
            <person name="Han C."/>
            <person name="Tapia R."/>
            <person name="Davenport K."/>
            <person name="Daligault H."/>
            <person name="Erkkila T."/>
            <person name="Gu W."/>
            <person name="Munk A.C.C."/>
            <person name="Teshima H."/>
            <person name="Xu Y."/>
            <person name="Chain P."/>
            <person name="Chen A."/>
            <person name="Krypides N."/>
            <person name="Mavromatis K."/>
            <person name="Markowitz V."/>
            <person name="Szeto E."/>
            <person name="Ivanova N."/>
            <person name="Mikhailova N."/>
            <person name="Ovchinnikova G."/>
            <person name="Pagani I."/>
            <person name="Pati A."/>
            <person name="Goodwin L."/>
            <person name="Peters L."/>
            <person name="Pitluck S."/>
            <person name="Woyke T."/>
            <person name="Kerfeld C."/>
        </authorList>
    </citation>
    <scope>NUCLEOTIDE SEQUENCE [LARGE SCALE GENOMIC DNA]</scope>
    <source>
        <strain evidence="1 2">PCC 7417</strain>
        <plasmid evidence="2">Plasmid pCYLST.02</plasmid>
    </source>
</reference>
<dbReference type="PATRIC" id="fig|56107.3.peg.7358"/>
<protein>
    <submittedName>
        <fullName evidence="1">Uncharacterized protein</fullName>
    </submittedName>
</protein>
<dbReference type="AlphaFoldDB" id="K9X7Y2"/>
<dbReference type="EMBL" id="CP003644">
    <property type="protein sequence ID" value="AFZ28563.1"/>
    <property type="molecule type" value="Genomic_DNA"/>
</dbReference>
<dbReference type="RefSeq" id="WP_015186460.1">
    <property type="nucleotide sequence ID" value="NC_019744.1"/>
</dbReference>
<geneLocation type="plasmid" evidence="1 2">
    <name>pCYLST.02</name>
</geneLocation>
<evidence type="ECO:0000313" key="2">
    <source>
        <dbReference type="Proteomes" id="UP000010475"/>
    </source>
</evidence>
<organism evidence="1 2">
    <name type="scientific">Cylindrospermum stagnale PCC 7417</name>
    <dbReference type="NCBI Taxonomy" id="56107"/>
    <lineage>
        <taxon>Bacteria</taxon>
        <taxon>Bacillati</taxon>
        <taxon>Cyanobacteriota</taxon>
        <taxon>Cyanophyceae</taxon>
        <taxon>Nostocales</taxon>
        <taxon>Nostocaceae</taxon>
        <taxon>Cylindrospermum</taxon>
    </lineage>
</organism>
<dbReference type="KEGG" id="csg:Cylst_6340"/>
<dbReference type="eggNOG" id="ENOG5033UH2">
    <property type="taxonomic scope" value="Bacteria"/>
</dbReference>